<dbReference type="RefSeq" id="WP_279250287.1">
    <property type="nucleotide sequence ID" value="NZ_SHNO01000001.1"/>
</dbReference>
<dbReference type="Pfam" id="PF12695">
    <property type="entry name" value="Abhydrolase_5"/>
    <property type="match status" value="1"/>
</dbReference>
<gene>
    <name evidence="2" type="ORF">EYC82_14585</name>
</gene>
<evidence type="ECO:0000259" key="1">
    <source>
        <dbReference type="Pfam" id="PF12695"/>
    </source>
</evidence>
<dbReference type="InterPro" id="IPR029058">
    <property type="entry name" value="AB_hydrolase_fold"/>
</dbReference>
<organism evidence="2 3">
    <name type="scientific">Candidatus Marimicrobium litorale</name>
    <dbReference type="NCBI Taxonomy" id="2518991"/>
    <lineage>
        <taxon>Bacteria</taxon>
        <taxon>Pseudomonadati</taxon>
        <taxon>Pseudomonadota</taxon>
        <taxon>Gammaproteobacteria</taxon>
        <taxon>Cellvibrionales</taxon>
        <taxon>Halieaceae</taxon>
        <taxon>Marimicrobium</taxon>
    </lineage>
</organism>
<keyword evidence="3" id="KW-1185">Reference proteome</keyword>
<dbReference type="EMBL" id="SHNO01000001">
    <property type="protein sequence ID" value="MCX2978591.1"/>
    <property type="molecule type" value="Genomic_DNA"/>
</dbReference>
<proteinExistence type="predicted"/>
<dbReference type="InterPro" id="IPR029059">
    <property type="entry name" value="AB_hydrolase_5"/>
</dbReference>
<dbReference type="Gene3D" id="3.40.50.1820">
    <property type="entry name" value="alpha/beta hydrolase"/>
    <property type="match status" value="1"/>
</dbReference>
<dbReference type="PANTHER" id="PTHR33428">
    <property type="entry name" value="CHLOROPHYLLASE-2, CHLOROPLASTIC"/>
    <property type="match status" value="1"/>
</dbReference>
<sequence>MNHLLISVLAMILIACSDSSNESALDLVSFKDAPGPLNVGQRTNVVIRDAARGRDVTATFWYPANGENHELTSAEEGAALISGDARFPLVALVHGIEDNAPATWPYLAPHLASHGYVVVAPSTGSTLASTGDLVNHPGDVSFLIDAVLGENDTEAMFLNRIDDNKVAVGGFSFGGAATYLLAYDPLYSDARIDAVILMAALGSESPPINPAISLLALYGTEDILIPYNSGLAIYEAANRPKYLITLEGGGHVGFTSSNEVNIGAGMEQERQQALVRLSVFAYLTSVFNREEKNRIAAQDFLKNKLAQTSTDVLVYAELE</sequence>
<reference evidence="2" key="1">
    <citation type="submission" date="2019-02" db="EMBL/GenBank/DDBJ databases">
        <authorList>
            <person name="Li S.-H."/>
        </authorList>
    </citation>
    <scope>NUCLEOTIDE SEQUENCE</scope>
    <source>
        <strain evidence="2">IMCC11814</strain>
    </source>
</reference>
<accession>A0ABT3T8H9</accession>
<evidence type="ECO:0000313" key="3">
    <source>
        <dbReference type="Proteomes" id="UP001143304"/>
    </source>
</evidence>
<feature type="domain" description="Alpha/beta hydrolase fold-5" evidence="1">
    <location>
        <begin position="146"/>
        <end position="256"/>
    </location>
</feature>
<dbReference type="PANTHER" id="PTHR33428:SF14">
    <property type="entry name" value="CARBOXYLESTERASE TYPE B DOMAIN-CONTAINING PROTEIN"/>
    <property type="match status" value="1"/>
</dbReference>
<name>A0ABT3T8H9_9GAMM</name>
<dbReference type="SUPFAM" id="SSF53474">
    <property type="entry name" value="alpha/beta-Hydrolases"/>
    <property type="match status" value="1"/>
</dbReference>
<protein>
    <recommendedName>
        <fullName evidence="1">Alpha/beta hydrolase fold-5 domain-containing protein</fullName>
    </recommendedName>
</protein>
<dbReference type="Proteomes" id="UP001143304">
    <property type="component" value="Unassembled WGS sequence"/>
</dbReference>
<evidence type="ECO:0000313" key="2">
    <source>
        <dbReference type="EMBL" id="MCX2978591.1"/>
    </source>
</evidence>
<comment type="caution">
    <text evidence="2">The sequence shown here is derived from an EMBL/GenBank/DDBJ whole genome shotgun (WGS) entry which is preliminary data.</text>
</comment>